<name>A0A9P6QQB6_9FUNG</name>
<feature type="compositionally biased region" description="Low complexity" evidence="1">
    <location>
        <begin position="92"/>
        <end position="103"/>
    </location>
</feature>
<evidence type="ECO:0000313" key="2">
    <source>
        <dbReference type="EMBL" id="KAG0280562.1"/>
    </source>
</evidence>
<dbReference type="EMBL" id="JAAAIN010004495">
    <property type="protein sequence ID" value="KAG0280562.1"/>
    <property type="molecule type" value="Genomic_DNA"/>
</dbReference>
<keyword evidence="3" id="KW-1185">Reference proteome</keyword>
<feature type="region of interest" description="Disordered" evidence="1">
    <location>
        <begin position="135"/>
        <end position="185"/>
    </location>
</feature>
<evidence type="ECO:0000256" key="1">
    <source>
        <dbReference type="SAM" id="MobiDB-lite"/>
    </source>
</evidence>
<proteinExistence type="predicted"/>
<comment type="caution">
    <text evidence="2">The sequence shown here is derived from an EMBL/GenBank/DDBJ whole genome shotgun (WGS) entry which is preliminary data.</text>
</comment>
<accession>A0A9P6QQB6</accession>
<dbReference type="Proteomes" id="UP000823405">
    <property type="component" value="Unassembled WGS sequence"/>
</dbReference>
<feature type="compositionally biased region" description="Acidic residues" evidence="1">
    <location>
        <begin position="44"/>
        <end position="55"/>
    </location>
</feature>
<feature type="region of interest" description="Disordered" evidence="1">
    <location>
        <begin position="1"/>
        <end position="103"/>
    </location>
</feature>
<feature type="compositionally biased region" description="Basic residues" evidence="1">
    <location>
        <begin position="155"/>
        <end position="167"/>
    </location>
</feature>
<feature type="region of interest" description="Disordered" evidence="1">
    <location>
        <begin position="204"/>
        <end position="248"/>
    </location>
</feature>
<dbReference type="AlphaFoldDB" id="A0A9P6QQB6"/>
<dbReference type="OrthoDB" id="2424990at2759"/>
<feature type="compositionally biased region" description="Low complexity" evidence="1">
    <location>
        <begin position="74"/>
        <end position="84"/>
    </location>
</feature>
<gene>
    <name evidence="2" type="ORF">BGZ97_009375</name>
</gene>
<sequence length="285" mass="32898">MDALFGSRPNVTPLGEYVSTDPVTYERNSRQPTTAPRRPRRVLDEDEDEDEDEVEPQDRVEDVGSEALGNYTQDNFDNPDPFDNTFDDSYNDIDYNINPDTELETAEATNLEDGQDNINGVLEGDDISVLSISSTQVLQRQQKRPLTDTESQASNKRRRTTDRRKKQPTLDPPSSPEISKRSFLSSFEQATVKKSTETKRLKLEEDKLQWEKSRESRKLDLEEQRESRKLELEEQKMEQESQRWKSEMETKVTIQTLQVIQAGLEKGVSVEQIQNILRTVIPRSN</sequence>
<evidence type="ECO:0000313" key="3">
    <source>
        <dbReference type="Proteomes" id="UP000823405"/>
    </source>
</evidence>
<protein>
    <submittedName>
        <fullName evidence="2">Uncharacterized protein</fullName>
    </submittedName>
</protein>
<reference evidence="2" key="1">
    <citation type="journal article" date="2020" name="Fungal Divers.">
        <title>Resolving the Mortierellaceae phylogeny through synthesis of multi-gene phylogenetics and phylogenomics.</title>
        <authorList>
            <person name="Vandepol N."/>
            <person name="Liber J."/>
            <person name="Desiro A."/>
            <person name="Na H."/>
            <person name="Kennedy M."/>
            <person name="Barry K."/>
            <person name="Grigoriev I.V."/>
            <person name="Miller A.N."/>
            <person name="O'Donnell K."/>
            <person name="Stajich J.E."/>
            <person name="Bonito G."/>
        </authorList>
    </citation>
    <scope>NUCLEOTIDE SEQUENCE</scope>
    <source>
        <strain evidence="2">NVP60</strain>
    </source>
</reference>
<organism evidence="2 3">
    <name type="scientific">Linnemannia gamsii</name>
    <dbReference type="NCBI Taxonomy" id="64522"/>
    <lineage>
        <taxon>Eukaryota</taxon>
        <taxon>Fungi</taxon>
        <taxon>Fungi incertae sedis</taxon>
        <taxon>Mucoromycota</taxon>
        <taxon>Mortierellomycotina</taxon>
        <taxon>Mortierellomycetes</taxon>
        <taxon>Mortierellales</taxon>
        <taxon>Mortierellaceae</taxon>
        <taxon>Linnemannia</taxon>
    </lineage>
</organism>